<feature type="compositionally biased region" description="Low complexity" evidence="1">
    <location>
        <begin position="16"/>
        <end position="26"/>
    </location>
</feature>
<reference evidence="2" key="1">
    <citation type="journal article" date="2020" name="Stud. Mycol.">
        <title>101 Dothideomycetes genomes: a test case for predicting lifestyles and emergence of pathogens.</title>
        <authorList>
            <person name="Haridas S."/>
            <person name="Albert R."/>
            <person name="Binder M."/>
            <person name="Bloem J."/>
            <person name="Labutti K."/>
            <person name="Salamov A."/>
            <person name="Andreopoulos B."/>
            <person name="Baker S."/>
            <person name="Barry K."/>
            <person name="Bills G."/>
            <person name="Bluhm B."/>
            <person name="Cannon C."/>
            <person name="Castanera R."/>
            <person name="Culley D."/>
            <person name="Daum C."/>
            <person name="Ezra D."/>
            <person name="Gonzalez J."/>
            <person name="Henrissat B."/>
            <person name="Kuo A."/>
            <person name="Liang C."/>
            <person name="Lipzen A."/>
            <person name="Lutzoni F."/>
            <person name="Magnuson J."/>
            <person name="Mondo S."/>
            <person name="Nolan M."/>
            <person name="Ohm R."/>
            <person name="Pangilinan J."/>
            <person name="Park H.-J."/>
            <person name="Ramirez L."/>
            <person name="Alfaro M."/>
            <person name="Sun H."/>
            <person name="Tritt A."/>
            <person name="Yoshinaga Y."/>
            <person name="Zwiers L.-H."/>
            <person name="Turgeon B."/>
            <person name="Goodwin S."/>
            <person name="Spatafora J."/>
            <person name="Crous P."/>
            <person name="Grigoriev I."/>
        </authorList>
    </citation>
    <scope>NUCLEOTIDE SEQUENCE</scope>
    <source>
        <strain evidence="2">ATCC 16933</strain>
    </source>
</reference>
<dbReference type="InterPro" id="IPR029063">
    <property type="entry name" value="SAM-dependent_MTases_sf"/>
</dbReference>
<dbReference type="EMBL" id="MU001678">
    <property type="protein sequence ID" value="KAF2458093.1"/>
    <property type="molecule type" value="Genomic_DNA"/>
</dbReference>
<dbReference type="Gene3D" id="3.40.50.150">
    <property type="entry name" value="Vaccinia Virus protein VP39"/>
    <property type="match status" value="1"/>
</dbReference>
<keyword evidence="3" id="KW-1185">Reference proteome</keyword>
<feature type="region of interest" description="Disordered" evidence="1">
    <location>
        <begin position="1"/>
        <end position="27"/>
    </location>
</feature>
<accession>A0A6A6P3Q2</accession>
<dbReference type="PANTHER" id="PTHR43591">
    <property type="entry name" value="METHYLTRANSFERASE"/>
    <property type="match status" value="1"/>
</dbReference>
<proteinExistence type="predicted"/>
<keyword evidence="2" id="KW-0808">Transferase</keyword>
<dbReference type="SUPFAM" id="SSF53335">
    <property type="entry name" value="S-adenosyl-L-methionine-dependent methyltransferases"/>
    <property type="match status" value="1"/>
</dbReference>
<evidence type="ECO:0000313" key="2">
    <source>
        <dbReference type="EMBL" id="KAF2458093.1"/>
    </source>
</evidence>
<evidence type="ECO:0000256" key="1">
    <source>
        <dbReference type="SAM" id="MobiDB-lite"/>
    </source>
</evidence>
<sequence length="341" mass="38298">MAGTQGDGSSERPRSVDSTTTTLAADDSVDHESLSDFHSLLSNTGSVKSTIFNYQYENGRRYHAYRAGQYYLPNDEDEQDRLDLVHHVFRLTLGGGLCATELENPQRILDVGTGTGIWAIEMGDEFPESEIIGTDLSPIQPPWAPPNVRFETDDARQEWTFPPDFFDFIHVRCMGGSILNWPEFLERCYKHLKPGGKLEVSEARTNLWSGDGPLPQDSFTAKWLSEFNRIVNSLGLEFDISPALPGFLDSLPFAQVKKMDKQVPITPWSENKTLKEIGRVMEIVMLGSGLSAYTLALFTRNGWKVPDIENLLDKVKEEFREGGMNIGTYFSYVTATKPAVR</sequence>
<keyword evidence="2" id="KW-0489">Methyltransferase</keyword>
<gene>
    <name evidence="2" type="ORF">BDY21DRAFT_385268</name>
</gene>
<name>A0A6A6P3Q2_9PEZI</name>
<dbReference type="AlphaFoldDB" id="A0A6A6P3Q2"/>
<dbReference type="GO" id="GO:0008168">
    <property type="term" value="F:methyltransferase activity"/>
    <property type="evidence" value="ECO:0007669"/>
    <property type="project" value="UniProtKB-KW"/>
</dbReference>
<dbReference type="PANTHER" id="PTHR43591:SF24">
    <property type="entry name" value="2-METHOXY-6-POLYPRENYL-1,4-BENZOQUINOL METHYLASE, MITOCHONDRIAL"/>
    <property type="match status" value="1"/>
</dbReference>
<protein>
    <submittedName>
        <fullName evidence="2">S-adenosyl-L-methionine-dependent methyltransferase</fullName>
    </submittedName>
</protein>
<organism evidence="2 3">
    <name type="scientific">Lineolata rhizophorae</name>
    <dbReference type="NCBI Taxonomy" id="578093"/>
    <lineage>
        <taxon>Eukaryota</taxon>
        <taxon>Fungi</taxon>
        <taxon>Dikarya</taxon>
        <taxon>Ascomycota</taxon>
        <taxon>Pezizomycotina</taxon>
        <taxon>Dothideomycetes</taxon>
        <taxon>Dothideomycetes incertae sedis</taxon>
        <taxon>Lineolatales</taxon>
        <taxon>Lineolataceae</taxon>
        <taxon>Lineolata</taxon>
    </lineage>
</organism>
<dbReference type="GO" id="GO:0032259">
    <property type="term" value="P:methylation"/>
    <property type="evidence" value="ECO:0007669"/>
    <property type="project" value="UniProtKB-KW"/>
</dbReference>
<dbReference type="CDD" id="cd02440">
    <property type="entry name" value="AdoMet_MTases"/>
    <property type="match status" value="1"/>
</dbReference>
<dbReference type="Pfam" id="PF13489">
    <property type="entry name" value="Methyltransf_23"/>
    <property type="match status" value="1"/>
</dbReference>
<dbReference type="Proteomes" id="UP000799766">
    <property type="component" value="Unassembled WGS sequence"/>
</dbReference>
<dbReference type="OrthoDB" id="2013972at2759"/>
<evidence type="ECO:0000313" key="3">
    <source>
        <dbReference type="Proteomes" id="UP000799766"/>
    </source>
</evidence>